<name>D2GYG5_AILME</name>
<dbReference type="EMBL" id="GL192380">
    <property type="protein sequence ID" value="EFB30133.1"/>
    <property type="molecule type" value="Genomic_DNA"/>
</dbReference>
<protein>
    <recommendedName>
        <fullName evidence="2">Immunoglobulin V-set domain-containing protein</fullName>
    </recommendedName>
</protein>
<dbReference type="HOGENOM" id="CLU_077975_3_2_1"/>
<evidence type="ECO:0008006" key="2">
    <source>
        <dbReference type="Google" id="ProtNLM"/>
    </source>
</evidence>
<dbReference type="AlphaFoldDB" id="D2GYG5"/>
<dbReference type="InterPro" id="IPR013783">
    <property type="entry name" value="Ig-like_fold"/>
</dbReference>
<accession>D2GYG5</accession>
<dbReference type="InParanoid" id="D2GYG5"/>
<organism evidence="1">
    <name type="scientific">Ailuropoda melanoleuca</name>
    <name type="common">Giant panda</name>
    <dbReference type="NCBI Taxonomy" id="9646"/>
    <lineage>
        <taxon>Eukaryota</taxon>
        <taxon>Metazoa</taxon>
        <taxon>Chordata</taxon>
        <taxon>Craniata</taxon>
        <taxon>Vertebrata</taxon>
        <taxon>Euteleostomi</taxon>
        <taxon>Mammalia</taxon>
        <taxon>Eutheria</taxon>
        <taxon>Laurasiatheria</taxon>
        <taxon>Carnivora</taxon>
        <taxon>Caniformia</taxon>
        <taxon>Ursidae</taxon>
        <taxon>Ailuropoda</taxon>
    </lineage>
</organism>
<dbReference type="InterPro" id="IPR036179">
    <property type="entry name" value="Ig-like_dom_sf"/>
</dbReference>
<dbReference type="Gene3D" id="2.60.40.10">
    <property type="entry name" value="Immunoglobulins"/>
    <property type="match status" value="1"/>
</dbReference>
<gene>
    <name evidence="1" type="ORF">PANDA_002031</name>
</gene>
<dbReference type="SUPFAM" id="SSF48726">
    <property type="entry name" value="Immunoglobulin"/>
    <property type="match status" value="1"/>
</dbReference>
<reference evidence="1" key="1">
    <citation type="journal article" date="2010" name="Nature">
        <title>The sequence and de novo assembly of the giant panda genome.</title>
        <authorList>
            <person name="Li R."/>
            <person name="Fan W."/>
            <person name="Tian G."/>
            <person name="Zhu H."/>
            <person name="He L."/>
            <person name="Cai J."/>
            <person name="Huang Q."/>
            <person name="Cai Q."/>
            <person name="Li B."/>
            <person name="Bai Y."/>
            <person name="Zhang Z."/>
            <person name="Zhang Y."/>
            <person name="Wang W."/>
            <person name="Li J."/>
            <person name="Wei F."/>
            <person name="Li H."/>
            <person name="Jian M."/>
            <person name="Li J."/>
            <person name="Zhang Z."/>
            <person name="Nielsen R."/>
            <person name="Li D."/>
            <person name="Gu W."/>
            <person name="Yang Z."/>
            <person name="Xuan Z."/>
            <person name="Ryder O.A."/>
            <person name="Leung F.C."/>
            <person name="Zhou Y."/>
            <person name="Cao J."/>
            <person name="Sun X."/>
            <person name="Fu Y."/>
            <person name="Fang X."/>
            <person name="Guo X."/>
            <person name="Wang B."/>
            <person name="Hou R."/>
            <person name="Shen F."/>
            <person name="Mu B."/>
            <person name="Ni P."/>
            <person name="Lin R."/>
            <person name="Qian W."/>
            <person name="Wang G."/>
            <person name="Yu C."/>
            <person name="Nie W."/>
            <person name="Wang J."/>
            <person name="Wu Z."/>
            <person name="Liang H."/>
            <person name="Min J."/>
            <person name="Wu Q."/>
            <person name="Cheng S."/>
            <person name="Ruan J."/>
            <person name="Wang M."/>
            <person name="Shi Z."/>
            <person name="Wen M."/>
            <person name="Liu B."/>
            <person name="Ren X."/>
            <person name="Zheng H."/>
            <person name="Dong D."/>
            <person name="Cook K."/>
            <person name="Shan G."/>
            <person name="Zhang H."/>
            <person name="Kosiol C."/>
            <person name="Xie X."/>
            <person name="Lu Z."/>
            <person name="Zheng H."/>
            <person name="Li Y."/>
            <person name="Steiner C.C."/>
            <person name="Lam T.T."/>
            <person name="Lin S."/>
            <person name="Zhang Q."/>
            <person name="Li G."/>
            <person name="Tian J."/>
            <person name="Gong T."/>
            <person name="Liu H."/>
            <person name="Zhang D."/>
            <person name="Fang L."/>
            <person name="Ye C."/>
            <person name="Zhang J."/>
            <person name="Hu W."/>
            <person name="Xu A."/>
            <person name="Ren Y."/>
            <person name="Zhang G."/>
            <person name="Bruford M.W."/>
            <person name="Li Q."/>
            <person name="Ma L."/>
            <person name="Guo Y."/>
            <person name="An N."/>
            <person name="Hu Y."/>
            <person name="Zheng Y."/>
            <person name="Shi Y."/>
            <person name="Li Z."/>
            <person name="Liu Q."/>
            <person name="Chen Y."/>
            <person name="Zhao J."/>
            <person name="Qu N."/>
            <person name="Zhao S."/>
            <person name="Tian F."/>
            <person name="Wang X."/>
            <person name="Wang H."/>
            <person name="Xu L."/>
            <person name="Liu X."/>
            <person name="Vinar T."/>
            <person name="Wang Y."/>
            <person name="Lam T.W."/>
            <person name="Yiu S.M."/>
            <person name="Liu S."/>
            <person name="Zhang H."/>
            <person name="Li D."/>
            <person name="Huang Y."/>
            <person name="Wang X."/>
            <person name="Yang G."/>
            <person name="Jiang Z."/>
            <person name="Wang J."/>
            <person name="Qin N."/>
            <person name="Li L."/>
            <person name="Li J."/>
            <person name="Bolund L."/>
            <person name="Kristiansen K."/>
            <person name="Wong G.K."/>
            <person name="Olson M."/>
            <person name="Zhang X."/>
            <person name="Li S."/>
            <person name="Yang H."/>
            <person name="Wang J."/>
            <person name="Wang J."/>
        </authorList>
    </citation>
    <scope>NUCLEOTIDE SEQUENCE [LARGE SCALE GENOMIC DNA]</scope>
</reference>
<feature type="non-terminal residue" evidence="1">
    <location>
        <position position="1"/>
    </location>
</feature>
<sequence>STSTLKINFLRKQDEAVYYCDCWI</sequence>
<feature type="non-terminal residue" evidence="1">
    <location>
        <position position="24"/>
    </location>
</feature>
<evidence type="ECO:0000313" key="1">
    <source>
        <dbReference type="EMBL" id="EFB30133.1"/>
    </source>
</evidence>
<proteinExistence type="predicted"/>